<dbReference type="InterPro" id="IPR039116">
    <property type="entry name" value="CCDC93"/>
</dbReference>
<protein>
    <recommendedName>
        <fullName evidence="2">Coiled-coil domain-containing protein 93</fullName>
    </recommendedName>
</protein>
<keyword evidence="3 4" id="KW-0175">Coiled coil</keyword>
<evidence type="ECO:0000256" key="4">
    <source>
        <dbReference type="SAM" id="Coils"/>
    </source>
</evidence>
<evidence type="ECO:0000313" key="8">
    <source>
        <dbReference type="EMBL" id="JAG32124.1"/>
    </source>
</evidence>
<proteinExistence type="inferred from homology"/>
<dbReference type="PANTHER" id="PTHR16441:SF0">
    <property type="entry name" value="COILED-COIL DOMAIN-CONTAINING PROTEIN 93"/>
    <property type="match status" value="1"/>
</dbReference>
<dbReference type="EMBL" id="GBHO01011480">
    <property type="protein sequence ID" value="JAG32124.1"/>
    <property type="molecule type" value="Transcribed_RNA"/>
</dbReference>
<dbReference type="AlphaFoldDB" id="A0A0A9YIZ6"/>
<dbReference type="EMBL" id="GBRD01015403">
    <property type="protein sequence ID" value="JAG50423.1"/>
    <property type="molecule type" value="Transcribed_RNA"/>
</dbReference>
<dbReference type="InterPro" id="IPR019159">
    <property type="entry name" value="CCDC93_CC"/>
</dbReference>
<dbReference type="PANTHER" id="PTHR16441">
    <property type="entry name" value="FIDIPIDINE"/>
    <property type="match status" value="1"/>
</dbReference>
<reference evidence="8" key="1">
    <citation type="journal article" date="2014" name="PLoS ONE">
        <title>Transcriptome-Based Identification of ABC Transporters in the Western Tarnished Plant Bug Lygus hesperus.</title>
        <authorList>
            <person name="Hull J.J."/>
            <person name="Chaney K."/>
            <person name="Geib S.M."/>
            <person name="Fabrick J.A."/>
            <person name="Brent C.S."/>
            <person name="Walsh D."/>
            <person name="Lavine L.C."/>
        </authorList>
    </citation>
    <scope>NUCLEOTIDE SEQUENCE</scope>
</reference>
<reference evidence="8" key="2">
    <citation type="submission" date="2014-07" db="EMBL/GenBank/DDBJ databases">
        <authorList>
            <person name="Hull J."/>
        </authorList>
    </citation>
    <scope>NUCLEOTIDE SEQUENCE</scope>
</reference>
<dbReference type="InterPro" id="IPR048747">
    <property type="entry name" value="CCDC93_N"/>
</dbReference>
<accession>A0A0A9YIZ6</accession>
<dbReference type="Pfam" id="PF09762">
    <property type="entry name" value="CCDC93_CC"/>
    <property type="match status" value="1"/>
</dbReference>
<dbReference type="GO" id="GO:0006893">
    <property type="term" value="P:Golgi to plasma membrane transport"/>
    <property type="evidence" value="ECO:0007669"/>
    <property type="project" value="TreeGrafter"/>
</dbReference>
<comment type="similarity">
    <text evidence="1">Belongs to the CCDC93 family.</text>
</comment>
<reference evidence="9" key="3">
    <citation type="submission" date="2014-09" db="EMBL/GenBank/DDBJ databases">
        <authorList>
            <person name="Magalhaes I.L.F."/>
            <person name="Oliveira U."/>
            <person name="Santos F.R."/>
            <person name="Vidigal T.H.D.A."/>
            <person name="Brescovit A.D."/>
            <person name="Santos A.J."/>
        </authorList>
    </citation>
    <scope>NUCLEOTIDE SEQUENCE</scope>
</reference>
<sequence>MAFKDALKPKAGSKHLSTIINAEGQSVQAESREDELQKIKYSEIIDLLIGAGYYRAKIKGLSEFDKVVGGMSWCIDVCKMDLDVDILFQENSTIGQKIALTEKIVAVLPKMKCPHSIEPHQIQGLDFINILPVMEWLVKQSNQNRSERGDYLRQYAVHQFDMHYCFPNEKPNQNFILRSLPNITAVQNKYRPHSRFKRVGSQTPSSDIYARVQSTLFEYGHAPIHKDEKSDDEKSETGDEVIDEDKVKQLSKNMMATTGDAQIASKAVSSIVGLKADEIVSAAESYFTLVSQSELGEENEKKRQKSKETALLREKAKIEAEIEEAKLKLSKLERKRNFREKKEAGLSDQEKSMVKDLETKLLLIDSLVERENQFKEKCKIERDQLEQMIREAEEEMDETREDNELDSMTREMESARMTLAKFTRAEAKLIRMIDQIPSGLSFPSTKGVSWNYTIRFQRRTERPNSSTLCTTA</sequence>
<feature type="region of interest" description="Disordered" evidence="5">
    <location>
        <begin position="221"/>
        <end position="240"/>
    </location>
</feature>
<evidence type="ECO:0000256" key="1">
    <source>
        <dbReference type="ARBA" id="ARBA00007219"/>
    </source>
</evidence>
<feature type="coiled-coil region" evidence="4">
    <location>
        <begin position="308"/>
        <end position="342"/>
    </location>
</feature>
<organism evidence="8">
    <name type="scientific">Lygus hesperus</name>
    <name type="common">Western plant bug</name>
    <dbReference type="NCBI Taxonomy" id="30085"/>
    <lineage>
        <taxon>Eukaryota</taxon>
        <taxon>Metazoa</taxon>
        <taxon>Ecdysozoa</taxon>
        <taxon>Arthropoda</taxon>
        <taxon>Hexapoda</taxon>
        <taxon>Insecta</taxon>
        <taxon>Pterygota</taxon>
        <taxon>Neoptera</taxon>
        <taxon>Paraneoptera</taxon>
        <taxon>Hemiptera</taxon>
        <taxon>Heteroptera</taxon>
        <taxon>Panheteroptera</taxon>
        <taxon>Cimicomorpha</taxon>
        <taxon>Miridae</taxon>
        <taxon>Mirini</taxon>
        <taxon>Lygus</taxon>
    </lineage>
</organism>
<feature type="domain" description="CCDC93 coiled-coil" evidence="6">
    <location>
        <begin position="188"/>
        <end position="438"/>
    </location>
</feature>
<feature type="coiled-coil region" evidence="4">
    <location>
        <begin position="371"/>
        <end position="425"/>
    </location>
</feature>
<evidence type="ECO:0000259" key="6">
    <source>
        <dbReference type="Pfam" id="PF09762"/>
    </source>
</evidence>
<evidence type="ECO:0000256" key="3">
    <source>
        <dbReference type="ARBA" id="ARBA00023054"/>
    </source>
</evidence>
<evidence type="ECO:0000313" key="9">
    <source>
        <dbReference type="EMBL" id="JAG50423.1"/>
    </source>
</evidence>
<evidence type="ECO:0000256" key="2">
    <source>
        <dbReference type="ARBA" id="ARBA00016765"/>
    </source>
</evidence>
<evidence type="ECO:0000259" key="7">
    <source>
        <dbReference type="Pfam" id="PF21673"/>
    </source>
</evidence>
<name>A0A0A9YIZ6_LYGHE</name>
<evidence type="ECO:0000256" key="5">
    <source>
        <dbReference type="SAM" id="MobiDB-lite"/>
    </source>
</evidence>
<gene>
    <name evidence="8" type="primary">ccdc93</name>
    <name evidence="8" type="ORF">CM83_41015</name>
</gene>
<feature type="compositionally biased region" description="Basic and acidic residues" evidence="5">
    <location>
        <begin position="224"/>
        <end position="237"/>
    </location>
</feature>
<dbReference type="Pfam" id="PF21673">
    <property type="entry name" value="CCDC93_N"/>
    <property type="match status" value="1"/>
</dbReference>
<feature type="domain" description="CCDC93 N-terminal" evidence="7">
    <location>
        <begin position="37"/>
        <end position="140"/>
    </location>
</feature>